<keyword evidence="11 16" id="KW-0694">RNA-binding</keyword>
<dbReference type="GO" id="GO:0000049">
    <property type="term" value="F:tRNA binding"/>
    <property type="evidence" value="ECO:0007669"/>
    <property type="project" value="UniProtKB-UniRule"/>
</dbReference>
<evidence type="ECO:0000256" key="8">
    <source>
        <dbReference type="ARBA" id="ARBA00022741"/>
    </source>
</evidence>
<dbReference type="GeneID" id="87755589"/>
<dbReference type="SMART" id="SM00874">
    <property type="entry name" value="B5"/>
    <property type="match status" value="1"/>
</dbReference>
<evidence type="ECO:0000256" key="16">
    <source>
        <dbReference type="PROSITE-ProRule" id="PRU00209"/>
    </source>
</evidence>
<name>A0A1G5VE29_9FIRM</name>
<evidence type="ECO:0000256" key="13">
    <source>
        <dbReference type="ARBA" id="ARBA00023146"/>
    </source>
</evidence>
<dbReference type="InterPro" id="IPR020825">
    <property type="entry name" value="Phe-tRNA_synthase-like_B3/B4"/>
</dbReference>
<evidence type="ECO:0000256" key="11">
    <source>
        <dbReference type="ARBA" id="ARBA00022884"/>
    </source>
</evidence>
<dbReference type="GO" id="GO:0004826">
    <property type="term" value="F:phenylalanine-tRNA ligase activity"/>
    <property type="evidence" value="ECO:0007669"/>
    <property type="project" value="UniProtKB-UniRule"/>
</dbReference>
<dbReference type="Pfam" id="PF03484">
    <property type="entry name" value="B5"/>
    <property type="match status" value="1"/>
</dbReference>
<evidence type="ECO:0000259" key="17">
    <source>
        <dbReference type="PROSITE" id="PS50886"/>
    </source>
</evidence>
<dbReference type="Proteomes" id="UP000199689">
    <property type="component" value="Unassembled WGS sequence"/>
</dbReference>
<sequence>MNVSLKWLGTLVDIKGLKPEDMAEVLTCDGIPVEHVIHPAPGIKGVVTGKILKVEKHPDAAHLLVCQLDVGQDEPVQIITSADNVKAGQIVPAALPGAHLPAKHDHNAPGGIKVGDVKIKKGKLRGLPSAGMMCSASEMLLDYNLYPGTEPEGIMILPANTPVGVDFHHVFDLDDVIFEMELTPNRADCFSMVGMALETGAIFNRKVTLPKVKVKEEGPSINGRASIHIAEPEYCSRFCSRLLENVKIGRSPEWIESRLRSNNIRPINNIVDAANYVMLEMGQPMHTYDYDKIAGHSLTLRHAKDGEVLVTLDGEKRTLTSADLVIADEKGAVGLAGVMGGLNSEITESTTSVLLESAVFDSASIRRTSRRLGLRSEASGRYEKGINAKRSAEALNRICQILEEQGACTVAADMLDEYPNPKPEQVIHTSFDAINDYIGIHLPDEQITDILTRLHFKVENNNREIAVTVPEFRLDVEGRHDLAEEVARVYGYANIPITTPWSAIAEGEMSQEQEASILIEDTLINSGLSQVLNYSFMHKDDLKRLNYPETHKVFNAIPIMNPISEEYPDLRTTLMPGLIHTLKYNLAQKNSEVSIFEIGRVYYPKALPLTELPVEDNRVSALLSGTVSEEGYPNDHRPYDFFDIKGIVENVLAKLGITDYDIQRSVCPVFHPGVSADFVKDGKVLVSFGELHPAVLDNFDIKQKVYGFSMSLSELNDYISGEVAFQPIPKFPASARDLAILVPEELSDADVEAIITKRGGKHLESLTLFDLYQGKQVPEGYKSMAYSLAFRAPDRTLTDSDVDTWIKKIVDDLEKNGCKLRE</sequence>
<feature type="binding site" evidence="15">
    <location>
        <position position="475"/>
    </location>
    <ligand>
        <name>Mg(2+)</name>
        <dbReference type="ChEBI" id="CHEBI:18420"/>
        <note>shared with alpha subunit</note>
    </ligand>
</feature>
<dbReference type="FunFam" id="3.50.40.10:FF:000001">
    <property type="entry name" value="Phenylalanine--tRNA ligase beta subunit"/>
    <property type="match status" value="1"/>
</dbReference>
<protein>
    <recommendedName>
        <fullName evidence="15">Phenylalanine--tRNA ligase beta subunit</fullName>
        <ecNumber evidence="15">6.1.1.20</ecNumber>
    </recommendedName>
    <alternativeName>
        <fullName evidence="15">Phenylalanyl-tRNA synthetase beta subunit</fullName>
        <shortName evidence="15">PheRS</shortName>
    </alternativeName>
</protein>
<dbReference type="PANTHER" id="PTHR10947">
    <property type="entry name" value="PHENYLALANYL-TRNA SYNTHETASE BETA CHAIN AND LEUCINE-RICH REPEAT-CONTAINING PROTEIN 47"/>
    <property type="match status" value="1"/>
</dbReference>
<dbReference type="PROSITE" id="PS51483">
    <property type="entry name" value="B5"/>
    <property type="match status" value="1"/>
</dbReference>
<proteinExistence type="inferred from homology"/>
<dbReference type="InterPro" id="IPR009061">
    <property type="entry name" value="DNA-bd_dom_put_sf"/>
</dbReference>
<dbReference type="EC" id="6.1.1.20" evidence="15"/>
<dbReference type="AlphaFoldDB" id="A0A1G5VE29"/>
<evidence type="ECO:0000256" key="12">
    <source>
        <dbReference type="ARBA" id="ARBA00022917"/>
    </source>
</evidence>
<comment type="similarity">
    <text evidence="2 15">Belongs to the phenylalanyl-tRNA synthetase beta subunit family. Type 1 subfamily.</text>
</comment>
<evidence type="ECO:0000256" key="4">
    <source>
        <dbReference type="ARBA" id="ARBA00022490"/>
    </source>
</evidence>
<dbReference type="FunFam" id="3.30.56.10:FF:000002">
    <property type="entry name" value="Phenylalanine--tRNA ligase beta subunit"/>
    <property type="match status" value="1"/>
</dbReference>
<dbReference type="Gene3D" id="3.30.56.10">
    <property type="match status" value="2"/>
</dbReference>
<dbReference type="GO" id="GO:0009328">
    <property type="term" value="C:phenylalanine-tRNA ligase complex"/>
    <property type="evidence" value="ECO:0007669"/>
    <property type="project" value="TreeGrafter"/>
</dbReference>
<evidence type="ECO:0000259" key="18">
    <source>
        <dbReference type="PROSITE" id="PS51447"/>
    </source>
</evidence>
<comment type="cofactor">
    <cofactor evidence="15">
        <name>Mg(2+)</name>
        <dbReference type="ChEBI" id="CHEBI:18420"/>
    </cofactor>
    <text evidence="15">Binds 2 magnesium ions per tetramer.</text>
</comment>
<evidence type="ECO:0000313" key="21">
    <source>
        <dbReference type="Proteomes" id="UP000199689"/>
    </source>
</evidence>
<dbReference type="OrthoDB" id="9805455at2"/>
<dbReference type="Pfam" id="PF03483">
    <property type="entry name" value="B3_4"/>
    <property type="match status" value="1"/>
</dbReference>
<dbReference type="InterPro" id="IPR004532">
    <property type="entry name" value="Phe-tRNA-ligase_IIc_bsu_bact"/>
</dbReference>
<dbReference type="GO" id="GO:0016740">
    <property type="term" value="F:transferase activity"/>
    <property type="evidence" value="ECO:0007669"/>
    <property type="project" value="UniProtKB-ARBA"/>
</dbReference>
<feature type="binding site" evidence="15">
    <location>
        <position position="484"/>
    </location>
    <ligand>
        <name>Mg(2+)</name>
        <dbReference type="ChEBI" id="CHEBI:18420"/>
        <note>shared with alpha subunit</note>
    </ligand>
</feature>
<comment type="subunit">
    <text evidence="3 15">Tetramer of two alpha and two beta subunits.</text>
</comment>
<dbReference type="InterPro" id="IPR033714">
    <property type="entry name" value="tRNA_bind_bactPheRS"/>
</dbReference>
<keyword evidence="21" id="KW-1185">Reference proteome</keyword>
<evidence type="ECO:0000256" key="10">
    <source>
        <dbReference type="ARBA" id="ARBA00022842"/>
    </source>
</evidence>
<keyword evidence="12 15" id="KW-0648">Protein biosynthesis</keyword>
<dbReference type="InterPro" id="IPR045060">
    <property type="entry name" value="Phe-tRNA-ligase_IIc_bsu"/>
</dbReference>
<organism evidence="20 21">
    <name type="scientific">Allisonella histaminiformans</name>
    <dbReference type="NCBI Taxonomy" id="209880"/>
    <lineage>
        <taxon>Bacteria</taxon>
        <taxon>Bacillati</taxon>
        <taxon>Bacillota</taxon>
        <taxon>Negativicutes</taxon>
        <taxon>Veillonellales</taxon>
        <taxon>Veillonellaceae</taxon>
        <taxon>Allisonella</taxon>
    </lineage>
</organism>
<dbReference type="SUPFAM" id="SSF50249">
    <property type="entry name" value="Nucleic acid-binding proteins"/>
    <property type="match status" value="1"/>
</dbReference>
<evidence type="ECO:0000256" key="2">
    <source>
        <dbReference type="ARBA" id="ARBA00008653"/>
    </source>
</evidence>
<dbReference type="Pfam" id="PF03147">
    <property type="entry name" value="FDX-ACB"/>
    <property type="match status" value="1"/>
</dbReference>
<dbReference type="FunFam" id="3.30.70.380:FF:000001">
    <property type="entry name" value="Phenylalanine--tRNA ligase beta subunit"/>
    <property type="match status" value="1"/>
</dbReference>
<dbReference type="SUPFAM" id="SSF56037">
    <property type="entry name" value="PheT/TilS domain"/>
    <property type="match status" value="1"/>
</dbReference>
<evidence type="ECO:0000256" key="14">
    <source>
        <dbReference type="ARBA" id="ARBA00049255"/>
    </source>
</evidence>
<dbReference type="InterPro" id="IPR005147">
    <property type="entry name" value="tRNA_synthase_B5-dom"/>
</dbReference>
<feature type="domain" description="B5" evidence="19">
    <location>
        <begin position="422"/>
        <end position="497"/>
    </location>
</feature>
<dbReference type="InterPro" id="IPR036690">
    <property type="entry name" value="Fdx_antiC-bd_sf"/>
</dbReference>
<dbReference type="NCBIfam" id="TIGR00472">
    <property type="entry name" value="pheT_bact"/>
    <property type="match status" value="1"/>
</dbReference>
<dbReference type="Gene3D" id="3.50.40.10">
    <property type="entry name" value="Phenylalanyl-trna Synthetase, Chain B, domain 3"/>
    <property type="match status" value="1"/>
</dbReference>
<dbReference type="Pfam" id="PF01588">
    <property type="entry name" value="tRNA_bind"/>
    <property type="match status" value="1"/>
</dbReference>
<reference evidence="20 21" key="1">
    <citation type="submission" date="2016-10" db="EMBL/GenBank/DDBJ databases">
        <authorList>
            <person name="de Groot N.N."/>
        </authorList>
    </citation>
    <scope>NUCLEOTIDE SEQUENCE [LARGE SCALE GENOMIC DNA]</scope>
    <source>
        <strain evidence="20 21">DSM 15230</strain>
    </source>
</reference>
<feature type="domain" description="TRNA-binding" evidence="17">
    <location>
        <begin position="40"/>
        <end position="168"/>
    </location>
</feature>
<dbReference type="Gene3D" id="2.40.50.140">
    <property type="entry name" value="Nucleic acid-binding proteins"/>
    <property type="match status" value="1"/>
</dbReference>
<dbReference type="InterPro" id="IPR041616">
    <property type="entry name" value="PheRS_beta_core"/>
</dbReference>
<keyword evidence="8 15" id="KW-0547">Nucleotide-binding</keyword>
<dbReference type="RefSeq" id="WP_091363591.1">
    <property type="nucleotide sequence ID" value="NZ_FMXA01000006.1"/>
</dbReference>
<evidence type="ECO:0000256" key="15">
    <source>
        <dbReference type="HAMAP-Rule" id="MF_00283"/>
    </source>
</evidence>
<dbReference type="STRING" id="209880.SAMN02910343_00549"/>
<dbReference type="GO" id="GO:0005524">
    <property type="term" value="F:ATP binding"/>
    <property type="evidence" value="ECO:0007669"/>
    <property type="project" value="UniProtKB-UniRule"/>
</dbReference>
<evidence type="ECO:0000256" key="5">
    <source>
        <dbReference type="ARBA" id="ARBA00022555"/>
    </source>
</evidence>
<keyword evidence="10 15" id="KW-0460">Magnesium</keyword>
<dbReference type="CDD" id="cd00769">
    <property type="entry name" value="PheRS_beta_core"/>
    <property type="match status" value="1"/>
</dbReference>
<keyword evidence="6 15" id="KW-0436">Ligase</keyword>
<dbReference type="SUPFAM" id="SSF46955">
    <property type="entry name" value="Putative DNA-binding domain"/>
    <property type="match status" value="1"/>
</dbReference>
<dbReference type="CDD" id="cd02796">
    <property type="entry name" value="tRNA_bind_bactPheRS"/>
    <property type="match status" value="1"/>
</dbReference>
<feature type="domain" description="FDX-ACB" evidence="18">
    <location>
        <begin position="729"/>
        <end position="821"/>
    </location>
</feature>
<accession>A0A1G5VE29</accession>
<comment type="subcellular location">
    <subcellularLocation>
        <location evidence="1 15">Cytoplasm</location>
    </subcellularLocation>
</comment>
<evidence type="ECO:0000313" key="20">
    <source>
        <dbReference type="EMBL" id="SDA43676.1"/>
    </source>
</evidence>
<keyword evidence="5 16" id="KW-0820">tRNA-binding</keyword>
<dbReference type="GO" id="GO:0000287">
    <property type="term" value="F:magnesium ion binding"/>
    <property type="evidence" value="ECO:0007669"/>
    <property type="project" value="UniProtKB-UniRule"/>
</dbReference>
<keyword evidence="9 15" id="KW-0067">ATP-binding</keyword>
<evidence type="ECO:0000259" key="19">
    <source>
        <dbReference type="PROSITE" id="PS51483"/>
    </source>
</evidence>
<feature type="binding site" evidence="15">
    <location>
        <position position="481"/>
    </location>
    <ligand>
        <name>Mg(2+)</name>
        <dbReference type="ChEBI" id="CHEBI:18420"/>
        <note>shared with alpha subunit</note>
    </ligand>
</feature>
<dbReference type="Gene3D" id="3.30.70.380">
    <property type="entry name" value="Ferrodoxin-fold anticodon-binding domain"/>
    <property type="match status" value="1"/>
</dbReference>
<dbReference type="GO" id="GO:0006432">
    <property type="term" value="P:phenylalanyl-tRNA aminoacylation"/>
    <property type="evidence" value="ECO:0007669"/>
    <property type="project" value="UniProtKB-UniRule"/>
</dbReference>
<gene>
    <name evidence="15" type="primary">pheT</name>
    <name evidence="20" type="ORF">SAMN02910343_00549</name>
</gene>
<evidence type="ECO:0000256" key="7">
    <source>
        <dbReference type="ARBA" id="ARBA00022723"/>
    </source>
</evidence>
<dbReference type="InterPro" id="IPR045864">
    <property type="entry name" value="aa-tRNA-synth_II/BPL/LPL"/>
</dbReference>
<keyword evidence="7 15" id="KW-0479">Metal-binding</keyword>
<evidence type="ECO:0000256" key="3">
    <source>
        <dbReference type="ARBA" id="ARBA00011209"/>
    </source>
</evidence>
<feature type="binding site" evidence="15">
    <location>
        <position position="485"/>
    </location>
    <ligand>
        <name>Mg(2+)</name>
        <dbReference type="ChEBI" id="CHEBI:18420"/>
        <note>shared with alpha subunit</note>
    </ligand>
</feature>
<dbReference type="SUPFAM" id="SSF55681">
    <property type="entry name" value="Class II aaRS and biotin synthetases"/>
    <property type="match status" value="1"/>
</dbReference>
<evidence type="ECO:0000256" key="6">
    <source>
        <dbReference type="ARBA" id="ARBA00022598"/>
    </source>
</evidence>
<keyword evidence="13 15" id="KW-0030">Aminoacyl-tRNA synthetase</keyword>
<evidence type="ECO:0000256" key="1">
    <source>
        <dbReference type="ARBA" id="ARBA00004496"/>
    </source>
</evidence>
<comment type="catalytic activity">
    <reaction evidence="14 15">
        <text>tRNA(Phe) + L-phenylalanine + ATP = L-phenylalanyl-tRNA(Phe) + AMP + diphosphate + H(+)</text>
        <dbReference type="Rhea" id="RHEA:19413"/>
        <dbReference type="Rhea" id="RHEA-COMP:9668"/>
        <dbReference type="Rhea" id="RHEA-COMP:9699"/>
        <dbReference type="ChEBI" id="CHEBI:15378"/>
        <dbReference type="ChEBI" id="CHEBI:30616"/>
        <dbReference type="ChEBI" id="CHEBI:33019"/>
        <dbReference type="ChEBI" id="CHEBI:58095"/>
        <dbReference type="ChEBI" id="CHEBI:78442"/>
        <dbReference type="ChEBI" id="CHEBI:78531"/>
        <dbReference type="ChEBI" id="CHEBI:456215"/>
        <dbReference type="EC" id="6.1.1.20"/>
    </reaction>
</comment>
<dbReference type="SMART" id="SM00896">
    <property type="entry name" value="FDX-ACB"/>
    <property type="match status" value="1"/>
</dbReference>
<evidence type="ECO:0000256" key="9">
    <source>
        <dbReference type="ARBA" id="ARBA00022840"/>
    </source>
</evidence>
<dbReference type="PROSITE" id="PS50886">
    <property type="entry name" value="TRBD"/>
    <property type="match status" value="1"/>
</dbReference>
<dbReference type="Gene3D" id="3.30.930.10">
    <property type="entry name" value="Bira Bifunctional Protein, Domain 2"/>
    <property type="match status" value="1"/>
</dbReference>
<dbReference type="InterPro" id="IPR002547">
    <property type="entry name" value="tRNA-bd_dom"/>
</dbReference>
<dbReference type="SMART" id="SM00873">
    <property type="entry name" value="B3_4"/>
    <property type="match status" value="1"/>
</dbReference>
<dbReference type="InterPro" id="IPR005121">
    <property type="entry name" value="Fdx_antiC-bd"/>
</dbReference>
<dbReference type="SUPFAM" id="SSF54991">
    <property type="entry name" value="Anticodon-binding domain of PheRS"/>
    <property type="match status" value="1"/>
</dbReference>
<dbReference type="PROSITE" id="PS51447">
    <property type="entry name" value="FDX_ACB"/>
    <property type="match status" value="1"/>
</dbReference>
<dbReference type="GO" id="GO:0140096">
    <property type="term" value="F:catalytic activity, acting on a protein"/>
    <property type="evidence" value="ECO:0007669"/>
    <property type="project" value="UniProtKB-ARBA"/>
</dbReference>
<dbReference type="HAMAP" id="MF_00283">
    <property type="entry name" value="Phe_tRNA_synth_beta1"/>
    <property type="match status" value="1"/>
</dbReference>
<dbReference type="Pfam" id="PF17759">
    <property type="entry name" value="tRNA_synthFbeta"/>
    <property type="match status" value="1"/>
</dbReference>
<dbReference type="InterPro" id="IPR012340">
    <property type="entry name" value="NA-bd_OB-fold"/>
</dbReference>
<dbReference type="InterPro" id="IPR005146">
    <property type="entry name" value="B3/B4_tRNA-bd"/>
</dbReference>
<dbReference type="PANTHER" id="PTHR10947:SF0">
    <property type="entry name" value="PHENYLALANINE--TRNA LIGASE BETA SUBUNIT"/>
    <property type="match status" value="1"/>
</dbReference>
<keyword evidence="4 15" id="KW-0963">Cytoplasm</keyword>
<dbReference type="EMBL" id="FMXA01000006">
    <property type="protein sequence ID" value="SDA43676.1"/>
    <property type="molecule type" value="Genomic_DNA"/>
</dbReference>